<dbReference type="STRING" id="485913.Krac_12210"/>
<evidence type="ECO:0000313" key="14">
    <source>
        <dbReference type="EMBL" id="EFH90584.1"/>
    </source>
</evidence>
<dbReference type="PANTHER" id="PTHR10110:SF195">
    <property type="entry name" value="NA(+)_H(+) ANTIPORTER NHAS2"/>
    <property type="match status" value="1"/>
</dbReference>
<keyword evidence="11" id="KW-0739">Sodium transport</keyword>
<feature type="transmembrane region" description="Helical" evidence="12">
    <location>
        <begin position="20"/>
        <end position="39"/>
    </location>
</feature>
<evidence type="ECO:0000256" key="7">
    <source>
        <dbReference type="ARBA" id="ARBA00022989"/>
    </source>
</evidence>
<protein>
    <submittedName>
        <fullName evidence="14">Sodium/hydrogen exchanger</fullName>
    </submittedName>
</protein>
<evidence type="ECO:0000256" key="10">
    <source>
        <dbReference type="ARBA" id="ARBA00023136"/>
    </source>
</evidence>
<proteinExistence type="inferred from homology"/>
<sequence length="428" mass="46197">MRVQFVPIVTAALLQGDLAGLVREVVFLALIALLVILVTRRLTVPYTLGLVVVGLLIGVFNLAPEVRLTPDLVLFVFLPALLFEGAWALSVERLRENWKVIFLLAFPGLLLSLVLIAVPLHAFAGLTWLNAFLLAAILSPTDPIAVLGLFRQLSVNEQLATVIEAESLFNDGVAGALYQTFLALVLLSINGQDLQPAQAWGQGLSTFLLEGGGSVVVGLACGFIVTRGVRLIDDPMIETTITIVTAYGVYLIADFMHMSGILAVICAGLVLGSYGRTHGLSERTLEVTDNFWAMSAFLVNALLFLLVGAQINPVQFFASPDAYGLLLKCALAVCSVLVSRLVMVLLIPSSFPPFSGLRLRSWRFVIFWSGLRGALSLALVLALPLNVPDRSALIYDTYAVVLFTLLGQGLSLRSILKKLPSVTRKLVD</sequence>
<dbReference type="GO" id="GO:0098719">
    <property type="term" value="P:sodium ion import across plasma membrane"/>
    <property type="evidence" value="ECO:0007669"/>
    <property type="project" value="TreeGrafter"/>
</dbReference>
<evidence type="ECO:0000256" key="11">
    <source>
        <dbReference type="ARBA" id="ARBA00023201"/>
    </source>
</evidence>
<feature type="transmembrane region" description="Helical" evidence="12">
    <location>
        <begin position="128"/>
        <end position="150"/>
    </location>
</feature>
<evidence type="ECO:0000256" key="9">
    <source>
        <dbReference type="ARBA" id="ARBA00023065"/>
    </source>
</evidence>
<evidence type="ECO:0000256" key="5">
    <source>
        <dbReference type="ARBA" id="ARBA00022475"/>
    </source>
</evidence>
<dbReference type="InterPro" id="IPR006153">
    <property type="entry name" value="Cation/H_exchanger_TM"/>
</dbReference>
<gene>
    <name evidence="14" type="ORF">Krac_12210</name>
</gene>
<keyword evidence="3" id="KW-0813">Transport</keyword>
<keyword evidence="4" id="KW-0050">Antiport</keyword>
<evidence type="ECO:0000256" key="1">
    <source>
        <dbReference type="ARBA" id="ARBA00004651"/>
    </source>
</evidence>
<dbReference type="Gene3D" id="6.10.140.1330">
    <property type="match status" value="1"/>
</dbReference>
<evidence type="ECO:0000256" key="12">
    <source>
        <dbReference type="SAM" id="Phobius"/>
    </source>
</evidence>
<dbReference type="GO" id="GO:0051453">
    <property type="term" value="P:regulation of intracellular pH"/>
    <property type="evidence" value="ECO:0007669"/>
    <property type="project" value="TreeGrafter"/>
</dbReference>
<feature type="domain" description="Cation/H+ exchanger transmembrane" evidence="13">
    <location>
        <begin position="30"/>
        <end position="418"/>
    </location>
</feature>
<keyword evidence="6 12" id="KW-0812">Transmembrane</keyword>
<organism evidence="14 15">
    <name type="scientific">Ktedonobacter racemifer DSM 44963</name>
    <dbReference type="NCBI Taxonomy" id="485913"/>
    <lineage>
        <taxon>Bacteria</taxon>
        <taxon>Bacillati</taxon>
        <taxon>Chloroflexota</taxon>
        <taxon>Ktedonobacteria</taxon>
        <taxon>Ktedonobacterales</taxon>
        <taxon>Ktedonobacteraceae</taxon>
        <taxon>Ktedonobacter</taxon>
    </lineage>
</organism>
<feature type="transmembrane region" description="Helical" evidence="12">
    <location>
        <begin position="364"/>
        <end position="385"/>
    </location>
</feature>
<dbReference type="GO" id="GO:0015386">
    <property type="term" value="F:potassium:proton antiporter activity"/>
    <property type="evidence" value="ECO:0007669"/>
    <property type="project" value="TreeGrafter"/>
</dbReference>
<dbReference type="GO" id="GO:0005886">
    <property type="term" value="C:plasma membrane"/>
    <property type="evidence" value="ECO:0007669"/>
    <property type="project" value="UniProtKB-SubCell"/>
</dbReference>
<reference evidence="14 15" key="1">
    <citation type="journal article" date="2011" name="Stand. Genomic Sci.">
        <title>Non-contiguous finished genome sequence and contextual data of the filamentous soil bacterium Ktedonobacter racemifer type strain (SOSP1-21).</title>
        <authorList>
            <person name="Chang Y.J."/>
            <person name="Land M."/>
            <person name="Hauser L."/>
            <person name="Chertkov O."/>
            <person name="Del Rio T.G."/>
            <person name="Nolan M."/>
            <person name="Copeland A."/>
            <person name="Tice H."/>
            <person name="Cheng J.F."/>
            <person name="Lucas S."/>
            <person name="Han C."/>
            <person name="Goodwin L."/>
            <person name="Pitluck S."/>
            <person name="Ivanova N."/>
            <person name="Ovchinikova G."/>
            <person name="Pati A."/>
            <person name="Chen A."/>
            <person name="Palaniappan K."/>
            <person name="Mavromatis K."/>
            <person name="Liolios K."/>
            <person name="Brettin T."/>
            <person name="Fiebig A."/>
            <person name="Rohde M."/>
            <person name="Abt B."/>
            <person name="Goker M."/>
            <person name="Detter J.C."/>
            <person name="Woyke T."/>
            <person name="Bristow J."/>
            <person name="Eisen J.A."/>
            <person name="Markowitz V."/>
            <person name="Hugenholtz P."/>
            <person name="Kyrpides N.C."/>
            <person name="Klenk H.P."/>
            <person name="Lapidus A."/>
        </authorList>
    </citation>
    <scope>NUCLEOTIDE SEQUENCE [LARGE SCALE GENOMIC DNA]</scope>
    <source>
        <strain evidence="15">DSM 44963</strain>
    </source>
</reference>
<accession>D6TFV1</accession>
<name>D6TFV1_KTERA</name>
<keyword evidence="5" id="KW-1003">Cell membrane</keyword>
<dbReference type="Pfam" id="PF00999">
    <property type="entry name" value="Na_H_Exchanger"/>
    <property type="match status" value="1"/>
</dbReference>
<evidence type="ECO:0000256" key="2">
    <source>
        <dbReference type="ARBA" id="ARBA00007367"/>
    </source>
</evidence>
<keyword evidence="7 12" id="KW-1133">Transmembrane helix</keyword>
<feature type="transmembrane region" description="Helical" evidence="12">
    <location>
        <begin position="101"/>
        <end position="122"/>
    </location>
</feature>
<dbReference type="InParanoid" id="D6TFV1"/>
<dbReference type="FunCoup" id="D6TFV1">
    <property type="interactions" value="38"/>
</dbReference>
<keyword evidence="9" id="KW-0406">Ion transport</keyword>
<evidence type="ECO:0000256" key="8">
    <source>
        <dbReference type="ARBA" id="ARBA00023053"/>
    </source>
</evidence>
<comment type="subcellular location">
    <subcellularLocation>
        <location evidence="1">Cell membrane</location>
        <topology evidence="1">Multi-pass membrane protein</topology>
    </subcellularLocation>
</comment>
<evidence type="ECO:0000256" key="4">
    <source>
        <dbReference type="ARBA" id="ARBA00022449"/>
    </source>
</evidence>
<evidence type="ECO:0000313" key="15">
    <source>
        <dbReference type="Proteomes" id="UP000004508"/>
    </source>
</evidence>
<keyword evidence="10 12" id="KW-0472">Membrane</keyword>
<evidence type="ECO:0000256" key="6">
    <source>
        <dbReference type="ARBA" id="ARBA00022692"/>
    </source>
</evidence>
<dbReference type="PANTHER" id="PTHR10110">
    <property type="entry name" value="SODIUM/HYDROGEN EXCHANGER"/>
    <property type="match status" value="1"/>
</dbReference>
<dbReference type="EMBL" id="ADVG01000001">
    <property type="protein sequence ID" value="EFH90584.1"/>
    <property type="molecule type" value="Genomic_DNA"/>
</dbReference>
<feature type="transmembrane region" description="Helical" evidence="12">
    <location>
        <begin position="207"/>
        <end position="229"/>
    </location>
</feature>
<feature type="transmembrane region" description="Helical" evidence="12">
    <location>
        <begin position="291"/>
        <end position="311"/>
    </location>
</feature>
<dbReference type="GO" id="GO:0015385">
    <property type="term" value="F:sodium:proton antiporter activity"/>
    <property type="evidence" value="ECO:0007669"/>
    <property type="project" value="InterPro"/>
</dbReference>
<dbReference type="OrthoDB" id="9809206at2"/>
<dbReference type="AlphaFoldDB" id="D6TFV1"/>
<feature type="transmembrane region" description="Helical" evidence="12">
    <location>
        <begin position="46"/>
        <end position="66"/>
    </location>
</feature>
<feature type="transmembrane region" description="Helical" evidence="12">
    <location>
        <begin position="249"/>
        <end position="271"/>
    </location>
</feature>
<dbReference type="Proteomes" id="UP000004508">
    <property type="component" value="Unassembled WGS sequence"/>
</dbReference>
<keyword evidence="15" id="KW-1185">Reference proteome</keyword>
<feature type="transmembrane region" description="Helical" evidence="12">
    <location>
        <begin position="397"/>
        <end position="416"/>
    </location>
</feature>
<feature type="transmembrane region" description="Helical" evidence="12">
    <location>
        <begin position="323"/>
        <end position="343"/>
    </location>
</feature>
<comment type="caution">
    <text evidence="14">The sequence shown here is derived from an EMBL/GenBank/DDBJ whole genome shotgun (WGS) entry which is preliminary data.</text>
</comment>
<comment type="similarity">
    <text evidence="2">Belongs to the monovalent cation:proton antiporter 1 (CPA1) transporter (TC 2.A.36) family.</text>
</comment>
<evidence type="ECO:0000256" key="3">
    <source>
        <dbReference type="ARBA" id="ARBA00022448"/>
    </source>
</evidence>
<evidence type="ECO:0000259" key="13">
    <source>
        <dbReference type="Pfam" id="PF00999"/>
    </source>
</evidence>
<keyword evidence="8" id="KW-0915">Sodium</keyword>
<dbReference type="eggNOG" id="COG0025">
    <property type="taxonomic scope" value="Bacteria"/>
</dbReference>
<dbReference type="InterPro" id="IPR018422">
    <property type="entry name" value="Cation/H_exchanger_CPA1"/>
</dbReference>
<feature type="transmembrane region" description="Helical" evidence="12">
    <location>
        <begin position="72"/>
        <end position="89"/>
    </location>
</feature>